<dbReference type="Pfam" id="PF06938">
    <property type="entry name" value="DUF1285_N"/>
    <property type="match status" value="1"/>
</dbReference>
<evidence type="ECO:0000313" key="3">
    <source>
        <dbReference type="EMBL" id="MBV7257080.1"/>
    </source>
</evidence>
<evidence type="ECO:0000259" key="1">
    <source>
        <dbReference type="Pfam" id="PF06938"/>
    </source>
</evidence>
<gene>
    <name evidence="3" type="ORF">KCG44_09830</name>
</gene>
<dbReference type="RefSeq" id="WP_218445912.1">
    <property type="nucleotide sequence ID" value="NZ_JAGSPA010000003.1"/>
</dbReference>
<dbReference type="EMBL" id="JAGSPA010000003">
    <property type="protein sequence ID" value="MBV7257080.1"/>
    <property type="molecule type" value="Genomic_DNA"/>
</dbReference>
<protein>
    <submittedName>
        <fullName evidence="3">DUF1285 domain-containing protein</fullName>
    </submittedName>
</protein>
<dbReference type="PIRSF" id="PIRSF029557">
    <property type="entry name" value="UCP029557"/>
    <property type="match status" value="1"/>
</dbReference>
<comment type="caution">
    <text evidence="3">The sequence shown here is derived from an EMBL/GenBank/DDBJ whole genome shotgun (WGS) entry which is preliminary data.</text>
</comment>
<dbReference type="InterPro" id="IPR048342">
    <property type="entry name" value="DUF1285_C"/>
</dbReference>
<keyword evidence="4" id="KW-1185">Reference proteome</keyword>
<dbReference type="Pfam" id="PF21028">
    <property type="entry name" value="DUF1285_C"/>
    <property type="match status" value="1"/>
</dbReference>
<evidence type="ECO:0000259" key="2">
    <source>
        <dbReference type="Pfam" id="PF21028"/>
    </source>
</evidence>
<dbReference type="InterPro" id="IPR010707">
    <property type="entry name" value="DUF1285"/>
</dbReference>
<accession>A0ABS6SFC8</accession>
<feature type="domain" description="DUF1285" evidence="1">
    <location>
        <begin position="31"/>
        <end position="97"/>
    </location>
</feature>
<reference evidence="3 4" key="1">
    <citation type="submission" date="2021-04" db="EMBL/GenBank/DDBJ databases">
        <authorList>
            <person name="Pira H."/>
            <person name="Risdian C."/>
            <person name="Wink J."/>
        </authorList>
    </citation>
    <scope>NUCLEOTIDE SEQUENCE [LARGE SCALE GENOMIC DNA]</scope>
    <source>
        <strain evidence="3 4">WHA3</strain>
    </source>
</reference>
<proteinExistence type="predicted"/>
<evidence type="ECO:0000313" key="4">
    <source>
        <dbReference type="Proteomes" id="UP000722336"/>
    </source>
</evidence>
<sequence>MTEDQALTAPDTGTPLSLAEVARLMSEEKLPPVDSWNPEHEADSEMRIAADGTWYHQGREIRRKRLVKLFSTILRRDGDAYVLVTPAEKLSIDVEDAPFQAVEAAIDGDQLVFRLNTGDFVAVGDDHPLYLRDGKPYVRVRSGLDARIARGPWYRLAEMAVEEHGRVGLRLGADFIPLVDAGG</sequence>
<dbReference type="InterPro" id="IPR048341">
    <property type="entry name" value="DUF1285_N"/>
</dbReference>
<dbReference type="Proteomes" id="UP000722336">
    <property type="component" value="Unassembled WGS sequence"/>
</dbReference>
<organism evidence="3 4">
    <name type="scientific">Pacificimonas pallii</name>
    <dbReference type="NCBI Taxonomy" id="2827236"/>
    <lineage>
        <taxon>Bacteria</taxon>
        <taxon>Pseudomonadati</taxon>
        <taxon>Pseudomonadota</taxon>
        <taxon>Alphaproteobacteria</taxon>
        <taxon>Sphingomonadales</taxon>
        <taxon>Sphingosinicellaceae</taxon>
        <taxon>Pacificimonas</taxon>
    </lineage>
</organism>
<feature type="domain" description="DUF1285" evidence="2">
    <location>
        <begin position="98"/>
        <end position="165"/>
    </location>
</feature>
<name>A0ABS6SFC8_9SPHN</name>